<sequence>MNSNAQANNVDATGAMSGPMAQWGAKVFHGGAVALVKKIKSHGVTTVSGPLNWDEKSDLKGFEVSGFEWHADGASTVAKNGPFVA</sequence>
<proteinExistence type="predicted"/>
<dbReference type="PATRIC" id="fig|1073999.7.peg.3942"/>
<reference evidence="1 4" key="4">
    <citation type="journal article" date="2016" name="Genome Announc.">
        <title>Fully Closed Genome Sequences of Five Type Strains of the Genus Cronobacter and One Cronobacter sakazakii Strain.</title>
        <authorList>
            <person name="Moine D."/>
            <person name="Kassam M."/>
            <person name="Baert L."/>
            <person name="Tang Y."/>
            <person name="Barretto C."/>
            <person name="Ngom Bru C."/>
            <person name="Klijn A."/>
            <person name="Descombes P."/>
        </authorList>
    </citation>
    <scope>NUCLEOTIDE SEQUENCE [LARGE SCALE GENOMIC DNA]</scope>
    <source>
        <strain evidence="1 4">LMG 26250</strain>
    </source>
</reference>
<evidence type="ECO:0000313" key="4">
    <source>
        <dbReference type="Proteomes" id="UP000067320"/>
    </source>
</evidence>
<evidence type="ECO:0000313" key="3">
    <source>
        <dbReference type="Proteomes" id="UP000009340"/>
    </source>
</evidence>
<keyword evidence="4" id="KW-1185">Reference proteome</keyword>
<dbReference type="STRING" id="1073999.AFK62_18865"/>
<evidence type="ECO:0000313" key="1">
    <source>
        <dbReference type="EMBL" id="ALB64441.1"/>
    </source>
</evidence>
<evidence type="ECO:0000313" key="2">
    <source>
        <dbReference type="EMBL" id="CCJ72489.1"/>
    </source>
</evidence>
<dbReference type="Proteomes" id="UP000009340">
    <property type="component" value="Unassembled WGS sequence"/>
</dbReference>
<organism evidence="2 3">
    <name type="scientific">Cronobacter condimenti 1330</name>
    <dbReference type="NCBI Taxonomy" id="1073999"/>
    <lineage>
        <taxon>Bacteria</taxon>
        <taxon>Pseudomonadati</taxon>
        <taxon>Pseudomonadota</taxon>
        <taxon>Gammaproteobacteria</taxon>
        <taxon>Enterobacterales</taxon>
        <taxon>Enterobacteriaceae</taxon>
        <taxon>Cronobacter</taxon>
    </lineage>
</organism>
<dbReference type="KEGG" id="ccon:AFK62_18865"/>
<protein>
    <submittedName>
        <fullName evidence="2">High-affinity leucine-specific transport system,periplasmic binding protein LivK (TC 3.A.1.4.1)</fullName>
    </submittedName>
</protein>
<dbReference type="Proteomes" id="UP000067320">
    <property type="component" value="Chromosome"/>
</dbReference>
<dbReference type="eggNOG" id="COG0683">
    <property type="taxonomic scope" value="Bacteria"/>
</dbReference>
<name>K8A9Q6_9ENTR</name>
<reference evidence="4" key="3">
    <citation type="submission" date="2015-09" db="EMBL/GenBank/DDBJ databases">
        <title>Cronobacter genome sequencing and assembly.</title>
        <authorList>
            <person name="Descombes P."/>
            <person name="Baert L."/>
            <person name="Ngom-Bru C."/>
            <person name="Barretto C."/>
        </authorList>
    </citation>
    <scope>NUCLEOTIDE SEQUENCE [LARGE SCALE GENOMIC DNA]</scope>
    <source>
        <strain evidence="4">LMG 26250</strain>
    </source>
</reference>
<reference evidence="4" key="2">
    <citation type="submission" date="2015-07" db="EMBL/GenBank/DDBJ databases">
        <authorList>
            <person name="Moine D."/>
            <person name="Kassam M."/>
        </authorList>
    </citation>
    <scope>NUCLEOTIDE SEQUENCE [LARGE SCALE GENOMIC DNA]</scope>
    <source>
        <strain evidence="4">LMG 26250</strain>
    </source>
</reference>
<dbReference type="AlphaFoldDB" id="K8A9Q6"/>
<gene>
    <name evidence="1" type="ORF">AFK62_18865</name>
    <name evidence="2" type="ORF">BN137_1857</name>
</gene>
<dbReference type="EMBL" id="CP012264">
    <property type="protein sequence ID" value="ALB64441.1"/>
    <property type="molecule type" value="Genomic_DNA"/>
</dbReference>
<accession>K8A9Q6</accession>
<reference evidence="2" key="1">
    <citation type="submission" date="2012-07" db="EMBL/GenBank/DDBJ databases">
        <authorList>
            <person name="Cummings C."/>
        </authorList>
    </citation>
    <scope>NUCLEOTIDE SEQUENCE</scope>
    <source>
        <strain evidence="2">1330</strain>
    </source>
</reference>
<dbReference type="EMBL" id="CAKW01000068">
    <property type="protein sequence ID" value="CCJ72489.1"/>
    <property type="molecule type" value="Genomic_DNA"/>
</dbReference>